<name>A0A166CLC9_9AGAM</name>
<evidence type="ECO:0000313" key="3">
    <source>
        <dbReference type="Proteomes" id="UP000076532"/>
    </source>
</evidence>
<accession>A0A166CLC9</accession>
<evidence type="ECO:0000313" key="1">
    <source>
        <dbReference type="EMBL" id="KZP05714.1"/>
    </source>
</evidence>
<dbReference type="STRING" id="436010.A0A166CLC9"/>
<feature type="non-terminal residue" evidence="2">
    <location>
        <position position="1"/>
    </location>
</feature>
<dbReference type="EMBL" id="KV417627">
    <property type="protein sequence ID" value="KZP13780.1"/>
    <property type="molecule type" value="Genomic_DNA"/>
</dbReference>
<dbReference type="AlphaFoldDB" id="A0A166CLC9"/>
<evidence type="ECO:0000313" key="2">
    <source>
        <dbReference type="EMBL" id="KZP13780.1"/>
    </source>
</evidence>
<dbReference type="Proteomes" id="UP000076532">
    <property type="component" value="Unassembled WGS sequence"/>
</dbReference>
<organism evidence="2 3">
    <name type="scientific">Athelia psychrophila</name>
    <dbReference type="NCBI Taxonomy" id="1759441"/>
    <lineage>
        <taxon>Eukaryota</taxon>
        <taxon>Fungi</taxon>
        <taxon>Dikarya</taxon>
        <taxon>Basidiomycota</taxon>
        <taxon>Agaricomycotina</taxon>
        <taxon>Agaricomycetes</taxon>
        <taxon>Agaricomycetidae</taxon>
        <taxon>Atheliales</taxon>
        <taxon>Atheliaceae</taxon>
        <taxon>Athelia</taxon>
    </lineage>
</organism>
<proteinExistence type="predicted"/>
<gene>
    <name evidence="1" type="ORF">FIBSPDRAFT_684336</name>
    <name evidence="2" type="ORF">FIBSPDRAFT_709089</name>
</gene>
<dbReference type="SUPFAM" id="SSF53098">
    <property type="entry name" value="Ribonuclease H-like"/>
    <property type="match status" value="1"/>
</dbReference>
<reference evidence="2 3" key="1">
    <citation type="journal article" date="2016" name="Mol. Biol. Evol.">
        <title>Comparative Genomics of Early-Diverging Mushroom-Forming Fungi Provides Insights into the Origins of Lignocellulose Decay Capabilities.</title>
        <authorList>
            <person name="Nagy L.G."/>
            <person name="Riley R."/>
            <person name="Tritt A."/>
            <person name="Adam C."/>
            <person name="Daum C."/>
            <person name="Floudas D."/>
            <person name="Sun H."/>
            <person name="Yadav J.S."/>
            <person name="Pangilinan J."/>
            <person name="Larsson K.H."/>
            <person name="Matsuura K."/>
            <person name="Barry K."/>
            <person name="Labutti K."/>
            <person name="Kuo R."/>
            <person name="Ohm R.A."/>
            <person name="Bhattacharya S.S."/>
            <person name="Shirouzu T."/>
            <person name="Yoshinaga Y."/>
            <person name="Martin F.M."/>
            <person name="Grigoriev I.V."/>
            <person name="Hibbett D.S."/>
        </authorList>
    </citation>
    <scope>NUCLEOTIDE SEQUENCE [LARGE SCALE GENOMIC DNA]</scope>
    <source>
        <strain evidence="2 3">CBS 109695</strain>
    </source>
</reference>
<dbReference type="InterPro" id="IPR012337">
    <property type="entry name" value="RNaseH-like_sf"/>
</dbReference>
<dbReference type="EMBL" id="KV417822">
    <property type="protein sequence ID" value="KZP05714.1"/>
    <property type="molecule type" value="Genomic_DNA"/>
</dbReference>
<keyword evidence="3" id="KW-1185">Reference proteome</keyword>
<feature type="non-terminal residue" evidence="2">
    <location>
        <position position="178"/>
    </location>
</feature>
<dbReference type="OrthoDB" id="3213974at2759"/>
<sequence>LDIPQVRIAVVAGAAPRIVSPEEVIASRIIKALGKMLMHEYGDAYDGKRSDEEALAIMKIRNPRLANISPRDAVTGLKTQIADYRLKAEPFNRPIRTGETALTWWVSVQRSPQAQVLGALAIKLFSVLPISMEDERTVSTITWLNSAARSSQEVSTLKKTIQIRQWHRRQPEVSSCSL</sequence>
<evidence type="ECO:0008006" key="4">
    <source>
        <dbReference type="Google" id="ProtNLM"/>
    </source>
</evidence>
<protein>
    <recommendedName>
        <fullName evidence="4">HAT C-terminal dimerisation domain-containing protein</fullName>
    </recommendedName>
</protein>